<dbReference type="Proteomes" id="UP000758603">
    <property type="component" value="Unassembled WGS sequence"/>
</dbReference>
<protein>
    <submittedName>
        <fullName evidence="2">Uncharacterized protein</fullName>
    </submittedName>
</protein>
<dbReference type="AlphaFoldDB" id="A0A9P8UVQ1"/>
<keyword evidence="3" id="KW-1185">Reference proteome</keyword>
<sequence>MSFSNIFSDWYTTISQVMSTTNTELDHDVPPSGRQESLPAVAHGQVKETPSYSDMESFLPNVLELLQSPRQANQPFDFHCTICMKMLDISDSVGKLVAGMQSKTQSHRPGTDEMADEGVRTSSVPKSLPDFYDAHDLEETCVLPCGHILGYSCAFKWQLKNHMLPESQQHRHSPHKNGHLHCLLCGPQRFEDCGHSLQMIDVRPLKGFLPRYPGKSDIASTLSRLSMEEWRFDPLSALEARVPLTKPEGGVTPSSCLQCNRTRLRYITNVDWQPICRLCLPGPWKDRDGRGVFETKRGHDHMQLRTEYLDSAWAENILEVANIVWPQSASRDPVKVAKIEHVHREARELFVREMLGERYREFRERFWRRCSQGLPSYAFKTLIGPRDVDRSFADKALARKEHVYEQSRRAMSRASPGWHDAQQFPTGCRYCSESIPVPMGFSGRSGYQSAHERIADNQFHPFFPCQERQYTPARG</sequence>
<evidence type="ECO:0000313" key="2">
    <source>
        <dbReference type="EMBL" id="KAH6659233.1"/>
    </source>
</evidence>
<accession>A0A9P8UVQ1</accession>
<comment type="caution">
    <text evidence="2">The sequence shown here is derived from an EMBL/GenBank/DDBJ whole genome shotgun (WGS) entry which is preliminary data.</text>
</comment>
<evidence type="ECO:0000256" key="1">
    <source>
        <dbReference type="SAM" id="MobiDB-lite"/>
    </source>
</evidence>
<gene>
    <name evidence="2" type="ORF">BKA67DRAFT_640529</name>
</gene>
<dbReference type="EMBL" id="JAGPXC010000001">
    <property type="protein sequence ID" value="KAH6659233.1"/>
    <property type="molecule type" value="Genomic_DNA"/>
</dbReference>
<feature type="region of interest" description="Disordered" evidence="1">
    <location>
        <begin position="102"/>
        <end position="122"/>
    </location>
</feature>
<dbReference type="OrthoDB" id="8062037at2759"/>
<proteinExistence type="predicted"/>
<name>A0A9P8UVQ1_9PEZI</name>
<dbReference type="GeneID" id="70134651"/>
<dbReference type="RefSeq" id="XP_045963364.1">
    <property type="nucleotide sequence ID" value="XM_046105760.1"/>
</dbReference>
<reference evidence="2" key="1">
    <citation type="journal article" date="2021" name="Nat. Commun.">
        <title>Genetic determinants of endophytism in the Arabidopsis root mycobiome.</title>
        <authorList>
            <person name="Mesny F."/>
            <person name="Miyauchi S."/>
            <person name="Thiergart T."/>
            <person name="Pickel B."/>
            <person name="Atanasova L."/>
            <person name="Karlsson M."/>
            <person name="Huettel B."/>
            <person name="Barry K.W."/>
            <person name="Haridas S."/>
            <person name="Chen C."/>
            <person name="Bauer D."/>
            <person name="Andreopoulos W."/>
            <person name="Pangilinan J."/>
            <person name="LaButti K."/>
            <person name="Riley R."/>
            <person name="Lipzen A."/>
            <person name="Clum A."/>
            <person name="Drula E."/>
            <person name="Henrissat B."/>
            <person name="Kohler A."/>
            <person name="Grigoriev I.V."/>
            <person name="Martin F.M."/>
            <person name="Hacquard S."/>
        </authorList>
    </citation>
    <scope>NUCLEOTIDE SEQUENCE</scope>
    <source>
        <strain evidence="2">MPI-SDFR-AT-0073</strain>
    </source>
</reference>
<evidence type="ECO:0000313" key="3">
    <source>
        <dbReference type="Proteomes" id="UP000758603"/>
    </source>
</evidence>
<organism evidence="2 3">
    <name type="scientific">Truncatella angustata</name>
    <dbReference type="NCBI Taxonomy" id="152316"/>
    <lineage>
        <taxon>Eukaryota</taxon>
        <taxon>Fungi</taxon>
        <taxon>Dikarya</taxon>
        <taxon>Ascomycota</taxon>
        <taxon>Pezizomycotina</taxon>
        <taxon>Sordariomycetes</taxon>
        <taxon>Xylariomycetidae</taxon>
        <taxon>Amphisphaeriales</taxon>
        <taxon>Sporocadaceae</taxon>
        <taxon>Truncatella</taxon>
    </lineage>
</organism>